<dbReference type="EMBL" id="JAWDJX010000089">
    <property type="protein sequence ID" value="KAK3046521.1"/>
    <property type="molecule type" value="Genomic_DNA"/>
</dbReference>
<comment type="caution">
    <text evidence="2">The sequence shown here is derived from an EMBL/GenBank/DDBJ whole genome shotgun (WGS) entry which is preliminary data.</text>
</comment>
<feature type="region of interest" description="Disordered" evidence="1">
    <location>
        <begin position="1"/>
        <end position="26"/>
    </location>
</feature>
<reference evidence="2" key="1">
    <citation type="submission" date="2023-04" db="EMBL/GenBank/DDBJ databases">
        <title>Black Yeasts Isolated from many extreme environments.</title>
        <authorList>
            <person name="Coleine C."/>
            <person name="Stajich J.E."/>
            <person name="Selbmann L."/>
        </authorList>
    </citation>
    <scope>NUCLEOTIDE SEQUENCE</scope>
    <source>
        <strain evidence="2">CCFEE 5312</strain>
    </source>
</reference>
<protein>
    <recommendedName>
        <fullName evidence="4">Myb-like domain-containing protein</fullName>
    </recommendedName>
</protein>
<evidence type="ECO:0000313" key="3">
    <source>
        <dbReference type="Proteomes" id="UP001271007"/>
    </source>
</evidence>
<evidence type="ECO:0000256" key="1">
    <source>
        <dbReference type="SAM" id="MobiDB-lite"/>
    </source>
</evidence>
<feature type="region of interest" description="Disordered" evidence="1">
    <location>
        <begin position="172"/>
        <end position="211"/>
    </location>
</feature>
<feature type="compositionally biased region" description="Acidic residues" evidence="1">
    <location>
        <begin position="292"/>
        <end position="304"/>
    </location>
</feature>
<dbReference type="AlphaFoldDB" id="A0AAJ0D5H7"/>
<accession>A0AAJ0D5H7</accession>
<keyword evidence="3" id="KW-1185">Reference proteome</keyword>
<proteinExistence type="predicted"/>
<dbReference type="Proteomes" id="UP001271007">
    <property type="component" value="Unassembled WGS sequence"/>
</dbReference>
<evidence type="ECO:0000313" key="2">
    <source>
        <dbReference type="EMBL" id="KAK3046521.1"/>
    </source>
</evidence>
<organism evidence="2 3">
    <name type="scientific">Extremus antarcticus</name>
    <dbReference type="NCBI Taxonomy" id="702011"/>
    <lineage>
        <taxon>Eukaryota</taxon>
        <taxon>Fungi</taxon>
        <taxon>Dikarya</taxon>
        <taxon>Ascomycota</taxon>
        <taxon>Pezizomycotina</taxon>
        <taxon>Dothideomycetes</taxon>
        <taxon>Dothideomycetidae</taxon>
        <taxon>Mycosphaerellales</taxon>
        <taxon>Extremaceae</taxon>
        <taxon>Extremus</taxon>
    </lineage>
</organism>
<gene>
    <name evidence="2" type="ORF">LTR09_012010</name>
</gene>
<name>A0AAJ0D5H7_9PEZI</name>
<evidence type="ECO:0008006" key="4">
    <source>
        <dbReference type="Google" id="ProtNLM"/>
    </source>
</evidence>
<sequence length="304" mass="32521">MAAAASGSGAPPPPPNNNPHGFLNPRRDTLRVSKIKWSEANDIKLLLLAMGRELKAEDYQAIADSFPERPTAKAIQERLTKLRAKQRTALAAIGLNAPATEYPDALTLEERIVAGANLLERSLGFDATGAVAVSDYMRWQAGEGAVQPDQAEGGESSADGAARAVVAAALKRKRDEAGDDATSPLSGRPRKPAKFPLSRGAIDPVTETPRLDLSTIDPEVVEAARATARAERERKLKEEEDREVMQIILRDRILAGQAAQILLDSAEGRVNAGGEEGLAQARAGKRKVQNEGEGEGEEPDDPEE</sequence>
<feature type="region of interest" description="Disordered" evidence="1">
    <location>
        <begin position="273"/>
        <end position="304"/>
    </location>
</feature>